<dbReference type="InterPro" id="IPR029419">
    <property type="entry name" value="Arg_succ_lyase_C"/>
</dbReference>
<dbReference type="FunFam" id="1.10.275.10:FF:000002">
    <property type="entry name" value="Argininosuccinate lyase"/>
    <property type="match status" value="1"/>
</dbReference>
<dbReference type="PROSITE" id="PS00163">
    <property type="entry name" value="FUMARATE_LYASES"/>
    <property type="match status" value="1"/>
</dbReference>
<feature type="domain" description="Fumarate lyase N-terminal" evidence="1">
    <location>
        <begin position="16"/>
        <end position="310"/>
    </location>
</feature>
<gene>
    <name evidence="3" type="ORF">MNBD_DELTA04-201</name>
</gene>
<dbReference type="Gene3D" id="1.10.40.30">
    <property type="entry name" value="Fumarase/aspartase (C-terminal domain)"/>
    <property type="match status" value="1"/>
</dbReference>
<dbReference type="FunFam" id="1.10.40.30:FF:000001">
    <property type="entry name" value="Argininosuccinate lyase"/>
    <property type="match status" value="1"/>
</dbReference>
<dbReference type="InterPro" id="IPR020557">
    <property type="entry name" value="Fumarate_lyase_CS"/>
</dbReference>
<dbReference type="HAMAP" id="MF_00006">
    <property type="entry name" value="Arg_succ_lyase"/>
    <property type="match status" value="1"/>
</dbReference>
<evidence type="ECO:0000259" key="1">
    <source>
        <dbReference type="Pfam" id="PF00206"/>
    </source>
</evidence>
<keyword evidence="3" id="KW-0456">Lyase</keyword>
<dbReference type="InterPro" id="IPR008948">
    <property type="entry name" value="L-Aspartase-like"/>
</dbReference>
<dbReference type="Pfam" id="PF14698">
    <property type="entry name" value="ASL_C2"/>
    <property type="match status" value="1"/>
</dbReference>
<dbReference type="PANTHER" id="PTHR43814:SF1">
    <property type="entry name" value="ARGININOSUCCINATE LYASE"/>
    <property type="match status" value="1"/>
</dbReference>
<dbReference type="EMBL" id="UOEY01000054">
    <property type="protein sequence ID" value="VAW38090.1"/>
    <property type="molecule type" value="Genomic_DNA"/>
</dbReference>
<dbReference type="InterPro" id="IPR009049">
    <property type="entry name" value="Argininosuccinate_lyase"/>
</dbReference>
<sequence length="468" mass="51632">MTDTPRPTSSAKLWGGRFSEATAASVEKFTASIHYDARLYRHDIAGSMAHARMLARQGLISTGECAAIIGGLEEIGREIAGNTFVFRPELEDIHMNIEKALTEKIGPAGEKLHTARSRNDQVALDLRLYLRDEGKAIDTLLAAVQKGFVRLARRYLGTVMPGYTHLQRAQPVLLSHHLLAYFEMLDRDRGRMADCLKRLCVMPLGAAAMAGTGLPIDREFVARELGFSTITANSMDTVGDRDFALEFLFCCTVIQLHLSRLAEELVLWSSKEFEFVRIGDRYCTGSSIMPQKKNPDIPELIRGKAGRVTGSLMSLLMTVKGLPLTYNRDLQEDKEPIFDALDTVQASLSIMAELLDNLTFNTEKMQAATRGGFMTATDLADYLVRKNMPFRQAHGVVGRIVALCQQRGVELTDLKLEELRTFSKLIEADIYEVLSVAGSVNSRVSAGGTAGVRVAEALDRAEQQLGIS</sequence>
<dbReference type="AlphaFoldDB" id="A0A3B0VBJ4"/>
<dbReference type="NCBIfam" id="TIGR00838">
    <property type="entry name" value="argH"/>
    <property type="match status" value="1"/>
</dbReference>
<dbReference type="PRINTS" id="PR00145">
    <property type="entry name" value="ARGSUCLYASE"/>
</dbReference>
<dbReference type="InterPro" id="IPR022761">
    <property type="entry name" value="Fumarate_lyase_N"/>
</dbReference>
<dbReference type="FunFam" id="1.20.200.10:FF:000002">
    <property type="entry name" value="Argininosuccinate lyase"/>
    <property type="match status" value="1"/>
</dbReference>
<dbReference type="PANTHER" id="PTHR43814">
    <property type="entry name" value="ARGININOSUCCINATE LYASE"/>
    <property type="match status" value="1"/>
</dbReference>
<accession>A0A3B0VBJ4</accession>
<proteinExistence type="inferred from homology"/>
<dbReference type="Pfam" id="PF00206">
    <property type="entry name" value="Lyase_1"/>
    <property type="match status" value="1"/>
</dbReference>
<reference evidence="3" key="1">
    <citation type="submission" date="2018-06" db="EMBL/GenBank/DDBJ databases">
        <authorList>
            <person name="Zhirakovskaya E."/>
        </authorList>
    </citation>
    <scope>NUCLEOTIDE SEQUENCE</scope>
</reference>
<dbReference type="SUPFAM" id="SSF48557">
    <property type="entry name" value="L-aspartase-like"/>
    <property type="match status" value="1"/>
</dbReference>
<organism evidence="3">
    <name type="scientific">hydrothermal vent metagenome</name>
    <dbReference type="NCBI Taxonomy" id="652676"/>
    <lineage>
        <taxon>unclassified sequences</taxon>
        <taxon>metagenomes</taxon>
        <taxon>ecological metagenomes</taxon>
    </lineage>
</organism>
<dbReference type="GO" id="GO:0005829">
    <property type="term" value="C:cytosol"/>
    <property type="evidence" value="ECO:0007669"/>
    <property type="project" value="TreeGrafter"/>
</dbReference>
<dbReference type="GO" id="GO:0042450">
    <property type="term" value="P:L-arginine biosynthetic process via ornithine"/>
    <property type="evidence" value="ECO:0007669"/>
    <property type="project" value="InterPro"/>
</dbReference>
<name>A0A3B0VBJ4_9ZZZZ</name>
<protein>
    <submittedName>
        <fullName evidence="3">Argininosuccinate lyase</fullName>
        <ecNumber evidence="3">4.3.2.1</ecNumber>
    </submittedName>
</protein>
<dbReference type="CDD" id="cd01359">
    <property type="entry name" value="Argininosuccinate_lyase"/>
    <property type="match status" value="1"/>
</dbReference>
<dbReference type="Gene3D" id="1.10.275.10">
    <property type="entry name" value="Fumarase/aspartase (N-terminal domain)"/>
    <property type="match status" value="1"/>
</dbReference>
<dbReference type="PRINTS" id="PR00149">
    <property type="entry name" value="FUMRATELYASE"/>
</dbReference>
<dbReference type="Gene3D" id="1.20.200.10">
    <property type="entry name" value="Fumarase/aspartase (Central domain)"/>
    <property type="match status" value="1"/>
</dbReference>
<dbReference type="EC" id="4.3.2.1" evidence="3"/>
<feature type="domain" description="Argininosuccinate lyase C-terminal" evidence="2">
    <location>
        <begin position="373"/>
        <end position="441"/>
    </location>
</feature>
<dbReference type="GO" id="GO:0004056">
    <property type="term" value="F:argininosuccinate lyase activity"/>
    <property type="evidence" value="ECO:0007669"/>
    <property type="project" value="UniProtKB-EC"/>
</dbReference>
<evidence type="ECO:0000259" key="2">
    <source>
        <dbReference type="Pfam" id="PF14698"/>
    </source>
</evidence>
<dbReference type="InterPro" id="IPR000362">
    <property type="entry name" value="Fumarate_lyase_fam"/>
</dbReference>
<evidence type="ECO:0000313" key="3">
    <source>
        <dbReference type="EMBL" id="VAW38090.1"/>
    </source>
</evidence>
<dbReference type="InterPro" id="IPR024083">
    <property type="entry name" value="Fumarase/histidase_N"/>
</dbReference>